<dbReference type="EMBL" id="JAUJEB010000005">
    <property type="protein sequence ID" value="MDN5214873.1"/>
    <property type="molecule type" value="Genomic_DNA"/>
</dbReference>
<gene>
    <name evidence="3" type="ORF">QQ020_22525</name>
</gene>
<dbReference type="SMART" id="SM00422">
    <property type="entry name" value="HTH_MERR"/>
    <property type="match status" value="1"/>
</dbReference>
<dbReference type="InterPro" id="IPR047057">
    <property type="entry name" value="MerR_fam"/>
</dbReference>
<dbReference type="PANTHER" id="PTHR30204:SF92">
    <property type="entry name" value="HTH-TYPE TRANSCRIPTIONAL REGULATOR ZNTR"/>
    <property type="match status" value="1"/>
</dbReference>
<sequence>MLIGEISKQTGFSKDTIRWYEKIGLIKLDKKDRYDNNYRNYGQRIIDRLRYIRQIKAFGFTLREIKEILSLEESDALNCRSVSAIMDPKLEVIDQKIAELQNLKIKLVTARETCSGNCRELFAGENSASN</sequence>
<evidence type="ECO:0000259" key="2">
    <source>
        <dbReference type="PROSITE" id="PS50937"/>
    </source>
</evidence>
<dbReference type="InterPro" id="IPR000551">
    <property type="entry name" value="MerR-type_HTH_dom"/>
</dbReference>
<dbReference type="PROSITE" id="PS50937">
    <property type="entry name" value="HTH_MERR_2"/>
    <property type="match status" value="1"/>
</dbReference>
<dbReference type="Pfam" id="PF13411">
    <property type="entry name" value="MerR_1"/>
    <property type="match status" value="1"/>
</dbReference>
<protein>
    <submittedName>
        <fullName evidence="3">MerR family DNA-binding protein</fullName>
    </submittedName>
</protein>
<organism evidence="3 4">
    <name type="scientific">Agaribacillus aureus</name>
    <dbReference type="NCBI Taxonomy" id="3051825"/>
    <lineage>
        <taxon>Bacteria</taxon>
        <taxon>Pseudomonadati</taxon>
        <taxon>Bacteroidota</taxon>
        <taxon>Cytophagia</taxon>
        <taxon>Cytophagales</taxon>
        <taxon>Splendidivirgaceae</taxon>
        <taxon>Agaribacillus</taxon>
    </lineage>
</organism>
<comment type="caution">
    <text evidence="3">The sequence shown here is derived from an EMBL/GenBank/DDBJ whole genome shotgun (WGS) entry which is preliminary data.</text>
</comment>
<evidence type="ECO:0000313" key="3">
    <source>
        <dbReference type="EMBL" id="MDN5214873.1"/>
    </source>
</evidence>
<dbReference type="SUPFAM" id="SSF46955">
    <property type="entry name" value="Putative DNA-binding domain"/>
    <property type="match status" value="1"/>
</dbReference>
<evidence type="ECO:0000313" key="4">
    <source>
        <dbReference type="Proteomes" id="UP001172083"/>
    </source>
</evidence>
<proteinExistence type="predicted"/>
<dbReference type="RefSeq" id="WP_346760211.1">
    <property type="nucleotide sequence ID" value="NZ_JAUJEB010000005.1"/>
</dbReference>
<evidence type="ECO:0000256" key="1">
    <source>
        <dbReference type="ARBA" id="ARBA00023125"/>
    </source>
</evidence>
<dbReference type="InterPro" id="IPR009061">
    <property type="entry name" value="DNA-bd_dom_put_sf"/>
</dbReference>
<accession>A0ABT8LAT5</accession>
<reference evidence="3" key="1">
    <citation type="submission" date="2023-06" db="EMBL/GenBank/DDBJ databases">
        <title>Genomic of Agaribacillus aureum.</title>
        <authorList>
            <person name="Wang G."/>
        </authorList>
    </citation>
    <scope>NUCLEOTIDE SEQUENCE</scope>
    <source>
        <strain evidence="3">BMA12</strain>
    </source>
</reference>
<keyword evidence="4" id="KW-1185">Reference proteome</keyword>
<dbReference type="PANTHER" id="PTHR30204">
    <property type="entry name" value="REDOX-CYCLING DRUG-SENSING TRANSCRIPTIONAL ACTIVATOR SOXR"/>
    <property type="match status" value="1"/>
</dbReference>
<dbReference type="Proteomes" id="UP001172083">
    <property type="component" value="Unassembled WGS sequence"/>
</dbReference>
<keyword evidence="1 3" id="KW-0238">DNA-binding</keyword>
<feature type="domain" description="HTH merR-type" evidence="2">
    <location>
        <begin position="1"/>
        <end position="71"/>
    </location>
</feature>
<name>A0ABT8LAT5_9BACT</name>
<dbReference type="GO" id="GO:0003677">
    <property type="term" value="F:DNA binding"/>
    <property type="evidence" value="ECO:0007669"/>
    <property type="project" value="UniProtKB-KW"/>
</dbReference>
<dbReference type="Gene3D" id="1.10.1660.10">
    <property type="match status" value="1"/>
</dbReference>